<name>A0A6H1ZPP8_9ZZZZ</name>
<sequence>MSEEKGVVRYQARDGQEVTLSFENVKKYLVSGGGSVTDQELMYFLGVCKSRGLNPFNKDAYLIKYGNNDPAAIVISIDYFRSRAKVQPDCVGWKKGIVVQRDDGTLRDSAGIILEGEKLIGGFFEATPQGWSVLFRLEVNLSGYIKKTKDGRITKFWSEENQPSQIAKVAESQGLRTMWPNEFQGIYEEAEIKAPTIDMSKVKNGSFEKADHPIDTSAFDELVNHNIQNDNLLPLVEKFVTMSAKALSKTPDEVKVMAVENFPDFLAQFIAWSEKNTDPPKGGKSAAPEKTSKDTPLKSEVGESSEETSKAATSGQGPQPPKDTGEWDPMKSDPMKRYPGDKARILIETCKANGVEYAGKSALEMHQELLKSKDAKAKELTGRENEQRDDQETVEKGKITGPLFPKMEEAEKLDALAHIHGRIKTIAGTLIEQTANETGMNWDEVKRDAGMAEEFILYCFACYKNGNVLSMVPEELRKGIN</sequence>
<feature type="compositionally biased region" description="Basic and acidic residues" evidence="1">
    <location>
        <begin position="323"/>
        <end position="338"/>
    </location>
</feature>
<proteinExistence type="predicted"/>
<evidence type="ECO:0000313" key="2">
    <source>
        <dbReference type="EMBL" id="QJA49255.1"/>
    </source>
</evidence>
<feature type="compositionally biased region" description="Basic and acidic residues" evidence="1">
    <location>
        <begin position="290"/>
        <end position="301"/>
    </location>
</feature>
<dbReference type="Pfam" id="PF03837">
    <property type="entry name" value="RecT"/>
    <property type="match status" value="1"/>
</dbReference>
<evidence type="ECO:0000313" key="4">
    <source>
        <dbReference type="EMBL" id="QJH95541.1"/>
    </source>
</evidence>
<feature type="region of interest" description="Disordered" evidence="1">
    <location>
        <begin position="276"/>
        <end position="338"/>
    </location>
</feature>
<dbReference type="EMBL" id="MT144127">
    <property type="protein sequence ID" value="QJA49255.1"/>
    <property type="molecule type" value="Genomic_DNA"/>
</dbReference>
<evidence type="ECO:0000313" key="5">
    <source>
        <dbReference type="EMBL" id="QJI05024.1"/>
    </source>
</evidence>
<reference evidence="2" key="1">
    <citation type="submission" date="2020-03" db="EMBL/GenBank/DDBJ databases">
        <title>The deep terrestrial virosphere.</title>
        <authorList>
            <person name="Holmfeldt K."/>
            <person name="Nilsson E."/>
            <person name="Simone D."/>
            <person name="Lopez-Fernandez M."/>
            <person name="Wu X."/>
            <person name="de Brujin I."/>
            <person name="Lundin D."/>
            <person name="Andersson A."/>
            <person name="Bertilsson S."/>
            <person name="Dopson M."/>
        </authorList>
    </citation>
    <scope>NUCLEOTIDE SEQUENCE</scope>
    <source>
        <strain evidence="5">MM415A00131</strain>
        <strain evidence="3">MM415B00138</strain>
        <strain evidence="2">TM448A01279</strain>
        <strain evidence="4">TM448B00456</strain>
    </source>
</reference>
<dbReference type="InterPro" id="IPR018330">
    <property type="entry name" value="RecT_fam"/>
</dbReference>
<dbReference type="EMBL" id="MT141578">
    <property type="protein sequence ID" value="QJA67966.1"/>
    <property type="molecule type" value="Genomic_DNA"/>
</dbReference>
<protein>
    <submittedName>
        <fullName evidence="2">Putative DNA recombination protein</fullName>
    </submittedName>
</protein>
<dbReference type="GO" id="GO:0003677">
    <property type="term" value="F:DNA binding"/>
    <property type="evidence" value="ECO:0007669"/>
    <property type="project" value="InterPro"/>
</dbReference>
<dbReference type="GO" id="GO:0006310">
    <property type="term" value="P:DNA recombination"/>
    <property type="evidence" value="ECO:0007669"/>
    <property type="project" value="InterPro"/>
</dbReference>
<dbReference type="EMBL" id="MT145193">
    <property type="protein sequence ID" value="QJI05024.1"/>
    <property type="molecule type" value="Genomic_DNA"/>
</dbReference>
<evidence type="ECO:0000313" key="3">
    <source>
        <dbReference type="EMBL" id="QJA67966.1"/>
    </source>
</evidence>
<dbReference type="AlphaFoldDB" id="A0A6H1ZPP8"/>
<gene>
    <name evidence="5" type="ORF">MM415A00131_0042</name>
    <name evidence="3" type="ORF">MM415B00138_0016</name>
    <name evidence="2" type="ORF">TM448A01279_0008</name>
    <name evidence="4" type="ORF">TM448B00456_0022</name>
</gene>
<accession>A0A6H1ZPP8</accession>
<dbReference type="EMBL" id="MT144622">
    <property type="protein sequence ID" value="QJH95541.1"/>
    <property type="molecule type" value="Genomic_DNA"/>
</dbReference>
<dbReference type="NCBIfam" id="TIGR01913">
    <property type="entry name" value="bet_lambda"/>
    <property type="match status" value="1"/>
</dbReference>
<evidence type="ECO:0000256" key="1">
    <source>
        <dbReference type="SAM" id="MobiDB-lite"/>
    </source>
</evidence>
<organism evidence="2">
    <name type="scientific">viral metagenome</name>
    <dbReference type="NCBI Taxonomy" id="1070528"/>
    <lineage>
        <taxon>unclassified sequences</taxon>
        <taxon>metagenomes</taxon>
        <taxon>organismal metagenomes</taxon>
    </lineage>
</organism>
<dbReference type="InterPro" id="IPR010183">
    <property type="entry name" value="Phage_lambda_Bet"/>
</dbReference>